<dbReference type="InterPro" id="IPR001926">
    <property type="entry name" value="TrpB-like_PALP"/>
</dbReference>
<accession>A0A940N2M3</accession>
<keyword evidence="2" id="KW-0663">Pyridoxal phosphate</keyword>
<dbReference type="InterPro" id="IPR036052">
    <property type="entry name" value="TrpB-like_PALP_sf"/>
</dbReference>
<evidence type="ECO:0000313" key="5">
    <source>
        <dbReference type="Proteomes" id="UP000677537"/>
    </source>
</evidence>
<comment type="caution">
    <text evidence="4">The sequence shown here is derived from an EMBL/GenBank/DDBJ whole genome shotgun (WGS) entry which is preliminary data.</text>
</comment>
<dbReference type="Proteomes" id="UP000677537">
    <property type="component" value="Unassembled WGS sequence"/>
</dbReference>
<sequence>MHPFRLFANPRHGVPGVVVLPEGGWRRARAAITAWPGYAPTPLRALPEVAEALGLDCVWLKDEAERFGLGSFKALGGAYAVAGVLARVLARTGVANAASAADLESGRFATATAGITVTCATDGNHGRSVAWGARRFGARCVIFVHPGVTSNRRAAMEAFGAQVREVPGNYDDSVRAAEAAARDSGWHIVSDTSWPGYTEVPREVMQGYRLMAEEALDAIPAPPTHVLVQGGVGGVAAAVSVALRARRTGARLVVVEPERAACLLASAEAGAPTTVAGELDTIMAGLACGEPSLLAWQELERAAFAFMAIPDEACIAAMRHLAWRGEPVVAGESGAAGLAALALAGRDGTAREMLGLQKDSRVLVFSTEGSTDQDLYQALVSRVAVDRGGPSPLLVADPLHPVQERRPA</sequence>
<evidence type="ECO:0000259" key="3">
    <source>
        <dbReference type="Pfam" id="PF00291"/>
    </source>
</evidence>
<dbReference type="CDD" id="cd00640">
    <property type="entry name" value="Trp-synth-beta_II"/>
    <property type="match status" value="1"/>
</dbReference>
<protein>
    <submittedName>
        <fullName evidence="4">Diaminopropionate ammonia-lyase</fullName>
        <ecNumber evidence="4">4.3.1.15</ecNumber>
    </submittedName>
</protein>
<dbReference type="GO" id="GO:0008838">
    <property type="term" value="F:diaminopropionate ammonia-lyase activity"/>
    <property type="evidence" value="ECO:0007669"/>
    <property type="project" value="UniProtKB-EC"/>
</dbReference>
<keyword evidence="5" id="KW-1185">Reference proteome</keyword>
<evidence type="ECO:0000256" key="2">
    <source>
        <dbReference type="ARBA" id="ARBA00022898"/>
    </source>
</evidence>
<dbReference type="GO" id="GO:0030170">
    <property type="term" value="F:pyridoxal phosphate binding"/>
    <property type="evidence" value="ECO:0007669"/>
    <property type="project" value="InterPro"/>
</dbReference>
<comment type="cofactor">
    <cofactor evidence="1">
        <name>pyridoxal 5'-phosphate</name>
        <dbReference type="ChEBI" id="CHEBI:597326"/>
    </cofactor>
</comment>
<evidence type="ECO:0000256" key="1">
    <source>
        <dbReference type="ARBA" id="ARBA00001933"/>
    </source>
</evidence>
<gene>
    <name evidence="4" type="ORF">J5Y10_09895</name>
</gene>
<dbReference type="InterPro" id="IPR010081">
    <property type="entry name" value="DiNH2opropionate_NH3_lyase"/>
</dbReference>
<dbReference type="NCBIfam" id="TIGR01747">
    <property type="entry name" value="diampropi_NH3ly"/>
    <property type="match status" value="1"/>
</dbReference>
<reference evidence="4" key="1">
    <citation type="submission" date="2021-03" db="EMBL/GenBank/DDBJ databases">
        <authorList>
            <person name="So Y."/>
        </authorList>
    </citation>
    <scope>NUCLEOTIDE SEQUENCE</scope>
    <source>
        <strain evidence="4">SG15</strain>
    </source>
</reference>
<keyword evidence="4" id="KW-0456">Lyase</keyword>
<feature type="domain" description="Tryptophan synthase beta chain-like PALP" evidence="3">
    <location>
        <begin position="36"/>
        <end position="366"/>
    </location>
</feature>
<name>A0A940N2M3_9PROT</name>
<dbReference type="PANTHER" id="PTHR42937:SF1">
    <property type="entry name" value="DIAMINOPROPIONATE AMMONIA-LYASE"/>
    <property type="match status" value="1"/>
</dbReference>
<dbReference type="Gene3D" id="3.40.50.1100">
    <property type="match status" value="2"/>
</dbReference>
<dbReference type="EMBL" id="JAGIZA010000005">
    <property type="protein sequence ID" value="MBP0493087.1"/>
    <property type="molecule type" value="Genomic_DNA"/>
</dbReference>
<dbReference type="EC" id="4.3.1.15" evidence="4"/>
<organism evidence="4 5">
    <name type="scientific">Roseomonas indoligenes</name>
    <dbReference type="NCBI Taxonomy" id="2820811"/>
    <lineage>
        <taxon>Bacteria</taxon>
        <taxon>Pseudomonadati</taxon>
        <taxon>Pseudomonadota</taxon>
        <taxon>Alphaproteobacteria</taxon>
        <taxon>Acetobacterales</taxon>
        <taxon>Roseomonadaceae</taxon>
        <taxon>Roseomonas</taxon>
    </lineage>
</organism>
<proteinExistence type="predicted"/>
<dbReference type="PANTHER" id="PTHR42937">
    <property type="match status" value="1"/>
</dbReference>
<dbReference type="NCBIfam" id="NF006058">
    <property type="entry name" value="PRK08206.1"/>
    <property type="match status" value="1"/>
</dbReference>
<dbReference type="Pfam" id="PF00291">
    <property type="entry name" value="PALP"/>
    <property type="match status" value="1"/>
</dbReference>
<evidence type="ECO:0000313" key="4">
    <source>
        <dbReference type="EMBL" id="MBP0493087.1"/>
    </source>
</evidence>
<dbReference type="SUPFAM" id="SSF53686">
    <property type="entry name" value="Tryptophan synthase beta subunit-like PLP-dependent enzymes"/>
    <property type="match status" value="1"/>
</dbReference>
<dbReference type="AlphaFoldDB" id="A0A940N2M3"/>